<organism evidence="1 2">
    <name type="scientific">Novosphingobium guangzhouense</name>
    <dbReference type="NCBI Taxonomy" id="1850347"/>
    <lineage>
        <taxon>Bacteria</taxon>
        <taxon>Pseudomonadati</taxon>
        <taxon>Pseudomonadota</taxon>
        <taxon>Alphaproteobacteria</taxon>
        <taxon>Sphingomonadales</taxon>
        <taxon>Sphingomonadaceae</taxon>
        <taxon>Novosphingobium</taxon>
    </lineage>
</organism>
<dbReference type="Proteomes" id="UP000236327">
    <property type="component" value="Unassembled WGS sequence"/>
</dbReference>
<evidence type="ECO:0008006" key="3">
    <source>
        <dbReference type="Google" id="ProtNLM"/>
    </source>
</evidence>
<name>A0A2K2G0Q8_9SPHN</name>
<dbReference type="EMBL" id="LYMM01000033">
    <property type="protein sequence ID" value="PNU04626.1"/>
    <property type="molecule type" value="Genomic_DNA"/>
</dbReference>
<keyword evidence="2" id="KW-1185">Reference proteome</keyword>
<dbReference type="InterPro" id="IPR025091">
    <property type="entry name" value="DUF4019"/>
</dbReference>
<dbReference type="OrthoDB" id="7504054at2"/>
<gene>
    <name evidence="1" type="ORF">A8V01_19665</name>
</gene>
<proteinExistence type="predicted"/>
<dbReference type="AlphaFoldDB" id="A0A2K2G0Q8"/>
<comment type="caution">
    <text evidence="1">The sequence shown here is derived from an EMBL/GenBank/DDBJ whole genome shotgun (WGS) entry which is preliminary data.</text>
</comment>
<dbReference type="Pfam" id="PF13211">
    <property type="entry name" value="DUF4019"/>
    <property type="match status" value="1"/>
</dbReference>
<reference evidence="1 2" key="1">
    <citation type="submission" date="2016-05" db="EMBL/GenBank/DDBJ databases">
        <title>Complete genome sequence of Novosphingobium guangzhouense SA925(T).</title>
        <authorList>
            <person name="Sha S."/>
        </authorList>
    </citation>
    <scope>NUCLEOTIDE SEQUENCE [LARGE SCALE GENOMIC DNA]</scope>
    <source>
        <strain evidence="1 2">SA925</strain>
    </source>
</reference>
<accession>A0A2K2G0Q8</accession>
<evidence type="ECO:0000313" key="2">
    <source>
        <dbReference type="Proteomes" id="UP000236327"/>
    </source>
</evidence>
<evidence type="ECO:0000313" key="1">
    <source>
        <dbReference type="EMBL" id="PNU04626.1"/>
    </source>
</evidence>
<sequence>MPFVAAAMLGGCSMKEVIGKADAEVVRFHEELDAGHSQEIWEATGADMRKATTRKQFVALLDAVHRKLGNVRSSKQIGWNRNASTNGSFMTVTNQTVFERGSGTEQFVFRKGEADKLALVGYHIQSNEMMVN</sequence>
<protein>
    <recommendedName>
        <fullName evidence="3">DUF4019 domain-containing protein</fullName>
    </recommendedName>
</protein>